<organism evidence="3 4">
    <name type="scientific">Puccinia sorghi</name>
    <dbReference type="NCBI Taxonomy" id="27349"/>
    <lineage>
        <taxon>Eukaryota</taxon>
        <taxon>Fungi</taxon>
        <taxon>Dikarya</taxon>
        <taxon>Basidiomycota</taxon>
        <taxon>Pucciniomycotina</taxon>
        <taxon>Pucciniomycetes</taxon>
        <taxon>Pucciniales</taxon>
        <taxon>Pucciniaceae</taxon>
        <taxon>Puccinia</taxon>
    </lineage>
</organism>
<dbReference type="EMBL" id="LAVV01007606">
    <property type="protein sequence ID" value="KNZ55399.1"/>
    <property type="molecule type" value="Genomic_DNA"/>
</dbReference>
<comment type="caution">
    <text evidence="3">The sequence shown here is derived from an EMBL/GenBank/DDBJ whole genome shotgun (WGS) entry which is preliminary data.</text>
</comment>
<keyword evidence="2" id="KW-0472">Membrane</keyword>
<protein>
    <submittedName>
        <fullName evidence="3">Uncharacterized protein</fullName>
    </submittedName>
</protein>
<feature type="compositionally biased region" description="Basic and acidic residues" evidence="1">
    <location>
        <begin position="213"/>
        <end position="224"/>
    </location>
</feature>
<name>A0A0L6V3V9_9BASI</name>
<feature type="transmembrane region" description="Helical" evidence="2">
    <location>
        <begin position="30"/>
        <end position="50"/>
    </location>
</feature>
<feature type="compositionally biased region" description="Basic residues" evidence="1">
    <location>
        <begin position="200"/>
        <end position="212"/>
    </location>
</feature>
<gene>
    <name evidence="3" type="ORF">VP01_2694g1</name>
</gene>
<evidence type="ECO:0000256" key="2">
    <source>
        <dbReference type="SAM" id="Phobius"/>
    </source>
</evidence>
<keyword evidence="2" id="KW-1133">Transmembrane helix</keyword>
<reference evidence="3 4" key="1">
    <citation type="submission" date="2015-08" db="EMBL/GenBank/DDBJ databases">
        <title>Next Generation Sequencing and Analysis of the Genome of Puccinia sorghi L Schw, the Causal Agent of Maize Common Rust.</title>
        <authorList>
            <person name="Rochi L."/>
            <person name="Burguener G."/>
            <person name="Darino M."/>
            <person name="Turjanski A."/>
            <person name="Kreff E."/>
            <person name="Dieguez M.J."/>
            <person name="Sacco F."/>
        </authorList>
    </citation>
    <scope>NUCLEOTIDE SEQUENCE [LARGE SCALE GENOMIC DNA]</scope>
    <source>
        <strain evidence="3 4">RO10H11247</strain>
    </source>
</reference>
<feature type="compositionally biased region" description="Basic and acidic residues" evidence="1">
    <location>
        <begin position="169"/>
        <end position="185"/>
    </location>
</feature>
<keyword evidence="2" id="KW-0812">Transmembrane</keyword>
<feature type="compositionally biased region" description="Basic and acidic residues" evidence="1">
    <location>
        <begin position="635"/>
        <end position="651"/>
    </location>
</feature>
<feature type="region of interest" description="Disordered" evidence="1">
    <location>
        <begin position="628"/>
        <end position="651"/>
    </location>
</feature>
<feature type="region of interest" description="Disordered" evidence="1">
    <location>
        <begin position="162"/>
        <end position="224"/>
    </location>
</feature>
<evidence type="ECO:0000256" key="1">
    <source>
        <dbReference type="SAM" id="MobiDB-lite"/>
    </source>
</evidence>
<evidence type="ECO:0000313" key="4">
    <source>
        <dbReference type="Proteomes" id="UP000037035"/>
    </source>
</evidence>
<sequence length="651" mass="75977">MLHVNCRQLRKFCLQTSNRTINKDVNCGYWNEYCGTLSFIIIIIQIQLVMRTKRIRCVFSTLYCWQKIYNGRRKLSKESGCSVKVQQSVWYYSHHSPRVIQPSFDAPSLCRLHIDCAKTSTHANRCVCVPLAGAMEAQLGAGSQGKRKSSYIKNTGLVLESNLNQTTLKRQEKNQHRPQENKEGSKPYQSRRWKQEEKMRRRFSHQSGRRKKEGKEEKKKQNDEDLKVIRKTKVELLRVEIESDDERRRILRTQADLDVDVLILLVLGKIEKRAIELRMTNQKDWKTLNNSVRLLRLASRCTRRKRGKVSTIWHGELSSNFHLFEYADFWIKAVESLLEKVWSNNRSFLGVSACQLQAVEQVFFAVLVSDLFWFWFASCLRLKFFTWSGFLAKIYLFATLIISGTQHKYNKPHVFIYELCYLLDRLSASNDKNGQLQSTKSWQNLKETRGLGKLESLGWATSNKSKIYEINTALKKHPKRNKKLAEFERSQVLGAASTNLLSRVPIYTFLNTSFVNIIHQVNQQLELGFISANGDVPLLACLHSSLILILFHELVAKTFHQTVQKCPDQNKAIDDEGCLSRYIKETNTRLMKKDVTKESLRRGRNKETVDCADYRIRVSIEADKVEMKMRNKRENKREKEKKWNKNGDRVD</sequence>
<accession>A0A0L6V3V9</accession>
<dbReference type="AlphaFoldDB" id="A0A0L6V3V9"/>
<dbReference type="VEuPathDB" id="FungiDB:VP01_2694g1"/>
<proteinExistence type="predicted"/>
<dbReference type="Proteomes" id="UP000037035">
    <property type="component" value="Unassembled WGS sequence"/>
</dbReference>
<evidence type="ECO:0000313" key="3">
    <source>
        <dbReference type="EMBL" id="KNZ55399.1"/>
    </source>
</evidence>
<keyword evidence="4" id="KW-1185">Reference proteome</keyword>